<comment type="cofactor">
    <cofactor evidence="1">
        <name>Ni(2+)</name>
        <dbReference type="ChEBI" id="CHEBI:49786"/>
    </cofactor>
</comment>
<dbReference type="InterPro" id="IPR036075">
    <property type="entry name" value="ARMT-1-like_metal-bd_sf"/>
</dbReference>
<sequence>MKLHTECVPCFFRALQVICARLKVPRATTEQIMRDVMQFISTASWDRSPIALAHHMHRILRDHLGYDPYLAAKEQSNQVMMSHLVQLQKLVRSQTDPLESAMRLAAAANAIDFGLVEHLPDPNTIIREGLTNEISINHIDQFKKDLTKARRLLWFCDNAGEIVFDRVALELIGELYPGLETIEICLKGGPIINDAQLADAEACGLDRVPRARLVTIGNGTPGTGPDRDSDEVAQWVGRPDQVVVSKGQANFEGLSEYTGIYYCLKLKCPPVAAAANGPLNGLVLLYR</sequence>
<accession>A0ABQ8UVF0</accession>
<reference evidence="3" key="1">
    <citation type="journal article" date="2022" name="bioRxiv">
        <title>Genomics of Preaxostyla Flagellates Illuminates Evolutionary Transitions and the Path Towards Mitochondrial Loss.</title>
        <authorList>
            <person name="Novak L.V.F."/>
            <person name="Treitli S.C."/>
            <person name="Pyrih J."/>
            <person name="Halakuc P."/>
            <person name="Pipaliya S.V."/>
            <person name="Vacek V."/>
            <person name="Brzon O."/>
            <person name="Soukal P."/>
            <person name="Eme L."/>
            <person name="Dacks J.B."/>
            <person name="Karnkowska A."/>
            <person name="Elias M."/>
            <person name="Hampl V."/>
        </authorList>
    </citation>
    <scope>NUCLEOTIDE SEQUENCE</scope>
    <source>
        <strain evidence="3">RCP-MX</strain>
    </source>
</reference>
<dbReference type="SUPFAM" id="SSF111321">
    <property type="entry name" value="AF1104-like"/>
    <property type="match status" value="1"/>
</dbReference>
<evidence type="ECO:0000259" key="2">
    <source>
        <dbReference type="Pfam" id="PF01937"/>
    </source>
</evidence>
<dbReference type="EMBL" id="JAPMOS010000008">
    <property type="protein sequence ID" value="KAJ4461344.1"/>
    <property type="molecule type" value="Genomic_DNA"/>
</dbReference>
<protein>
    <recommendedName>
        <fullName evidence="2">Damage-control phosphatase ARMT1-like metal-binding domain-containing protein</fullName>
    </recommendedName>
</protein>
<keyword evidence="4" id="KW-1185">Reference proteome</keyword>
<dbReference type="InterPro" id="IPR002791">
    <property type="entry name" value="ARMT1-like_metal-bd"/>
</dbReference>
<comment type="caution">
    <text evidence="3">The sequence shown here is derived from an EMBL/GenBank/DDBJ whole genome shotgun (WGS) entry which is preliminary data.</text>
</comment>
<dbReference type="PIRSF" id="PIRSF006593">
    <property type="entry name" value="UCP006593"/>
    <property type="match status" value="1"/>
</dbReference>
<proteinExistence type="predicted"/>
<name>A0ABQ8UVF0_9EUKA</name>
<organism evidence="3 4">
    <name type="scientific">Paratrimastix pyriformis</name>
    <dbReference type="NCBI Taxonomy" id="342808"/>
    <lineage>
        <taxon>Eukaryota</taxon>
        <taxon>Metamonada</taxon>
        <taxon>Preaxostyla</taxon>
        <taxon>Paratrimastigidae</taxon>
        <taxon>Paratrimastix</taxon>
    </lineage>
</organism>
<gene>
    <name evidence="3" type="ORF">PAPYR_2397</name>
</gene>
<dbReference type="InterPro" id="IPR014444">
    <property type="entry name" value="PH1575-like"/>
</dbReference>
<evidence type="ECO:0000313" key="3">
    <source>
        <dbReference type="EMBL" id="KAJ4461344.1"/>
    </source>
</evidence>
<dbReference type="Gene3D" id="1.10.285.20">
    <property type="entry name" value="Uncharacterised protein PF01937, DUF89, domain 2"/>
    <property type="match status" value="1"/>
</dbReference>
<evidence type="ECO:0000256" key="1">
    <source>
        <dbReference type="ARBA" id="ARBA00001967"/>
    </source>
</evidence>
<dbReference type="Pfam" id="PF01937">
    <property type="entry name" value="ARMT1-like_dom"/>
    <property type="match status" value="1"/>
</dbReference>
<dbReference type="Proteomes" id="UP001141327">
    <property type="component" value="Unassembled WGS sequence"/>
</dbReference>
<dbReference type="Gene3D" id="3.40.50.10880">
    <property type="entry name" value="Uncharacterised protein PF01937, DUF89, domain 3"/>
    <property type="match status" value="1"/>
</dbReference>
<feature type="domain" description="Damage-control phosphatase ARMT1-like metal-binding" evidence="2">
    <location>
        <begin position="4"/>
        <end position="277"/>
    </location>
</feature>
<evidence type="ECO:0000313" key="4">
    <source>
        <dbReference type="Proteomes" id="UP001141327"/>
    </source>
</evidence>